<comment type="caution">
    <text evidence="1">The sequence shown here is derived from an EMBL/GenBank/DDBJ whole genome shotgun (WGS) entry which is preliminary data.</text>
</comment>
<gene>
    <name evidence="1" type="ORF">EV674_10737</name>
</gene>
<dbReference type="RefSeq" id="WP_119012992.1">
    <property type="nucleotide sequence ID" value="NZ_QXNC01000011.1"/>
</dbReference>
<keyword evidence="2" id="KW-1185">Reference proteome</keyword>
<accession>A0A4R2NCV4</accession>
<dbReference type="Proteomes" id="UP000295182">
    <property type="component" value="Unassembled WGS sequence"/>
</dbReference>
<sequence length="127" mass="13944">MRHDLRYLDFDYSEDGEGTGTWDALASVTPAHWSALRAELLLVLDWAHQRFGGQRGPIEEGGDWDYDLQTLQEGDCALHLHYEPCEGSAGQLHAHSTAQPPERYTVSLSLSGGAAFGAALRSQFGLD</sequence>
<protein>
    <submittedName>
        <fullName evidence="1">Uncharacterized protein</fullName>
    </submittedName>
</protein>
<evidence type="ECO:0000313" key="1">
    <source>
        <dbReference type="EMBL" id="TCP19041.1"/>
    </source>
</evidence>
<proteinExistence type="predicted"/>
<reference evidence="1 2" key="1">
    <citation type="submission" date="2019-03" db="EMBL/GenBank/DDBJ databases">
        <title>Genomic Encyclopedia of Type Strains, Phase IV (KMG-IV): sequencing the most valuable type-strain genomes for metagenomic binning, comparative biology and taxonomic classification.</title>
        <authorList>
            <person name="Goeker M."/>
        </authorList>
    </citation>
    <scope>NUCLEOTIDE SEQUENCE [LARGE SCALE GENOMIC DNA]</scope>
    <source>
        <strain evidence="1 2">DSM 1837</strain>
    </source>
</reference>
<organism evidence="1 2">
    <name type="scientific">Simplicispira metamorpha</name>
    <dbReference type="NCBI Taxonomy" id="80881"/>
    <lineage>
        <taxon>Bacteria</taxon>
        <taxon>Pseudomonadati</taxon>
        <taxon>Pseudomonadota</taxon>
        <taxon>Betaproteobacteria</taxon>
        <taxon>Burkholderiales</taxon>
        <taxon>Comamonadaceae</taxon>
        <taxon>Simplicispira</taxon>
    </lineage>
</organism>
<name>A0A4R2NCV4_9BURK</name>
<dbReference type="EMBL" id="SLXH01000007">
    <property type="protein sequence ID" value="TCP19041.1"/>
    <property type="molecule type" value="Genomic_DNA"/>
</dbReference>
<dbReference type="OrthoDB" id="8685558at2"/>
<dbReference type="AlphaFoldDB" id="A0A4R2NCV4"/>
<evidence type="ECO:0000313" key="2">
    <source>
        <dbReference type="Proteomes" id="UP000295182"/>
    </source>
</evidence>